<dbReference type="Proteomes" id="UP000033934">
    <property type="component" value="Unassembled WGS sequence"/>
</dbReference>
<comment type="similarity">
    <text evidence="1 12">Belongs to the class-II aminoacyl-tRNA synthetase family.</text>
</comment>
<organism evidence="14 15">
    <name type="scientific">Berkelbacteria bacterium GW2011_GWA2_38_9</name>
    <dbReference type="NCBI Taxonomy" id="1618334"/>
    <lineage>
        <taxon>Bacteria</taxon>
        <taxon>Candidatus Berkelbacteria</taxon>
    </lineage>
</organism>
<name>A0A0G0LFU3_9BACT</name>
<comment type="cofactor">
    <cofactor evidence="12">
        <name>Zn(2+)</name>
        <dbReference type="ChEBI" id="CHEBI:29105"/>
    </cofactor>
    <text evidence="12">Binds 1 zinc ion per subunit.</text>
</comment>
<comment type="subcellular location">
    <subcellularLocation>
        <location evidence="12">Cytoplasm</location>
    </subcellularLocation>
</comment>
<dbReference type="CDD" id="cd00860">
    <property type="entry name" value="ThrRS_anticodon"/>
    <property type="match status" value="1"/>
</dbReference>
<dbReference type="CDD" id="cd00771">
    <property type="entry name" value="ThrRS_core"/>
    <property type="match status" value="1"/>
</dbReference>
<evidence type="ECO:0000313" key="14">
    <source>
        <dbReference type="EMBL" id="KKQ86805.1"/>
    </source>
</evidence>
<dbReference type="AlphaFoldDB" id="A0A0G0LFU3"/>
<evidence type="ECO:0000256" key="3">
    <source>
        <dbReference type="ARBA" id="ARBA00022598"/>
    </source>
</evidence>
<dbReference type="PROSITE" id="PS50862">
    <property type="entry name" value="AA_TRNA_LIGASE_II"/>
    <property type="match status" value="1"/>
</dbReference>
<feature type="binding site" evidence="12">
    <location>
        <position position="412"/>
    </location>
    <ligand>
        <name>Zn(2+)</name>
        <dbReference type="ChEBI" id="CHEBI:29105"/>
        <note>catalytic</note>
    </ligand>
</feature>
<keyword evidence="4 12" id="KW-0479">Metal-binding</keyword>
<dbReference type="PANTHER" id="PTHR11451">
    <property type="entry name" value="THREONINE-TRNA LIGASE"/>
    <property type="match status" value="1"/>
</dbReference>
<evidence type="ECO:0000256" key="6">
    <source>
        <dbReference type="ARBA" id="ARBA00022833"/>
    </source>
</evidence>
<dbReference type="GO" id="GO:0046872">
    <property type="term" value="F:metal ion binding"/>
    <property type="evidence" value="ECO:0007669"/>
    <property type="project" value="UniProtKB-KW"/>
</dbReference>
<evidence type="ECO:0000256" key="2">
    <source>
        <dbReference type="ARBA" id="ARBA00022555"/>
    </source>
</evidence>
<keyword evidence="9 12" id="KW-0648">Protein biosynthesis</keyword>
<dbReference type="Gene3D" id="3.30.930.10">
    <property type="entry name" value="Bira Bifunctional Protein, Domain 2"/>
    <property type="match status" value="2"/>
</dbReference>
<dbReference type="Gene3D" id="3.30.54.20">
    <property type="match status" value="1"/>
</dbReference>
<feature type="binding site" evidence="12">
    <location>
        <position position="287"/>
    </location>
    <ligand>
        <name>Zn(2+)</name>
        <dbReference type="ChEBI" id="CHEBI:29105"/>
        <note>catalytic</note>
    </ligand>
</feature>
<dbReference type="PATRIC" id="fig|1618334.3.peg.792"/>
<dbReference type="InterPro" id="IPR033728">
    <property type="entry name" value="ThrRS_core"/>
</dbReference>
<sequence length="541" mass="62297">MNQDQKLGPIRHSLAHLMSMAIMEKYSKAGLGVGPAIDSGFYQDYDLPEPISEKDFSWIEKRMREMIAKDIKFVKGESDFKNALEFYKHDPYKTEMINDLKAKGEKTLSFYDSDWFHNLCAGPHVTSTSEIDPESFKIDKIAGAYWRGDEKNKMLQRIYGLAFESKEKLDEFLHNREEAEKRDHRKLGKALDLFSFHEEGPGFAFWHQSGHWDHYQENMYFTQIDERDFAVKPMNCPGGMLVYKSNQHSYKEFPIRAAELGLVHRHELAGTLHGLFRVRSFHQDDAHIFCLDNQIESEISQIIDLIDKMYGLLNLSYHLELSTRPAKSIGSDEIWEKAETALKNTLNNKGIKFQLNPGDGAFYGPKIDFHIADSIGRTWQTATIQLDFAMPERFELEYTAENGSKQRPVMLHRVIFGAVERFLGILIEHYAGAFPLWLSPVQVKILTISEKQKEYASEILLKLKADSIRAELDESDESLGKKIRNAEIEKVPAVWIIGDKEVESKQISERARKDYANKITDGSLEIEKAIEQIKKIISDKT</sequence>
<evidence type="ECO:0000256" key="11">
    <source>
        <dbReference type="ARBA" id="ARBA00049515"/>
    </source>
</evidence>
<dbReference type="InterPro" id="IPR004154">
    <property type="entry name" value="Anticodon-bd"/>
</dbReference>
<evidence type="ECO:0000256" key="5">
    <source>
        <dbReference type="ARBA" id="ARBA00022741"/>
    </source>
</evidence>
<dbReference type="GO" id="GO:0005524">
    <property type="term" value="F:ATP binding"/>
    <property type="evidence" value="ECO:0007669"/>
    <property type="project" value="UniProtKB-UniRule"/>
</dbReference>
<keyword evidence="5 12" id="KW-0547">Nucleotide-binding</keyword>
<feature type="binding site" evidence="12">
    <location>
        <position position="236"/>
    </location>
    <ligand>
        <name>Zn(2+)</name>
        <dbReference type="ChEBI" id="CHEBI:29105"/>
        <note>catalytic</note>
    </ligand>
</feature>
<comment type="caution">
    <text evidence="12">Lacks conserved residue(s) required for the propagation of feature annotation.</text>
</comment>
<dbReference type="InterPro" id="IPR012947">
    <property type="entry name" value="tRNA_SAD"/>
</dbReference>
<comment type="caution">
    <text evidence="14">The sequence shown here is derived from an EMBL/GenBank/DDBJ whole genome shotgun (WGS) entry which is preliminary data.</text>
</comment>
<dbReference type="SUPFAM" id="SSF55681">
    <property type="entry name" value="Class II aaRS and biotin synthetases"/>
    <property type="match status" value="1"/>
</dbReference>
<dbReference type="InterPro" id="IPR036621">
    <property type="entry name" value="Anticodon-bd_dom_sf"/>
</dbReference>
<evidence type="ECO:0000256" key="12">
    <source>
        <dbReference type="HAMAP-Rule" id="MF_00184"/>
    </source>
</evidence>
<evidence type="ECO:0000259" key="13">
    <source>
        <dbReference type="PROSITE" id="PS50862"/>
    </source>
</evidence>
<keyword evidence="7 12" id="KW-0067">ATP-binding</keyword>
<proteinExistence type="inferred from homology"/>
<keyword evidence="8 12" id="KW-0694">RNA-binding</keyword>
<dbReference type="HAMAP" id="MF_00184">
    <property type="entry name" value="Thr_tRNA_synth"/>
    <property type="match status" value="1"/>
</dbReference>
<dbReference type="EMBL" id="LBVO01000062">
    <property type="protein sequence ID" value="KKQ86805.1"/>
    <property type="molecule type" value="Genomic_DNA"/>
</dbReference>
<dbReference type="InterPro" id="IPR002320">
    <property type="entry name" value="Thr-tRNA-ligase_IIa"/>
</dbReference>
<keyword evidence="10 12" id="KW-0030">Aminoacyl-tRNA synthetase</keyword>
<dbReference type="GO" id="GO:0006435">
    <property type="term" value="P:threonyl-tRNA aminoacylation"/>
    <property type="evidence" value="ECO:0007669"/>
    <property type="project" value="UniProtKB-UniRule"/>
</dbReference>
<evidence type="ECO:0000256" key="1">
    <source>
        <dbReference type="ARBA" id="ARBA00008226"/>
    </source>
</evidence>
<gene>
    <name evidence="12" type="primary">thrS</name>
    <name evidence="14" type="ORF">UT11_C0062G0010</name>
</gene>
<evidence type="ECO:0000256" key="10">
    <source>
        <dbReference type="ARBA" id="ARBA00023146"/>
    </source>
</evidence>
<dbReference type="SUPFAM" id="SSF52954">
    <property type="entry name" value="Class II aaRS ABD-related"/>
    <property type="match status" value="1"/>
</dbReference>
<keyword evidence="6 12" id="KW-0862">Zinc</keyword>
<dbReference type="InterPro" id="IPR045864">
    <property type="entry name" value="aa-tRNA-synth_II/BPL/LPL"/>
</dbReference>
<dbReference type="GO" id="GO:0004829">
    <property type="term" value="F:threonine-tRNA ligase activity"/>
    <property type="evidence" value="ECO:0007669"/>
    <property type="project" value="UniProtKB-UniRule"/>
</dbReference>
<dbReference type="FunFam" id="3.30.930.10:FF:000002">
    <property type="entry name" value="Threonine--tRNA ligase"/>
    <property type="match status" value="1"/>
</dbReference>
<keyword evidence="3 12" id="KW-0436">Ligase</keyword>
<dbReference type="InterPro" id="IPR006195">
    <property type="entry name" value="aa-tRNA-synth_II"/>
</dbReference>
<dbReference type="Pfam" id="PF07973">
    <property type="entry name" value="tRNA_SAD"/>
    <property type="match status" value="1"/>
</dbReference>
<comment type="catalytic activity">
    <reaction evidence="11 12">
        <text>tRNA(Thr) + L-threonine + ATP = L-threonyl-tRNA(Thr) + AMP + diphosphate + H(+)</text>
        <dbReference type="Rhea" id="RHEA:24624"/>
        <dbReference type="Rhea" id="RHEA-COMP:9670"/>
        <dbReference type="Rhea" id="RHEA-COMP:9704"/>
        <dbReference type="ChEBI" id="CHEBI:15378"/>
        <dbReference type="ChEBI" id="CHEBI:30616"/>
        <dbReference type="ChEBI" id="CHEBI:33019"/>
        <dbReference type="ChEBI" id="CHEBI:57926"/>
        <dbReference type="ChEBI" id="CHEBI:78442"/>
        <dbReference type="ChEBI" id="CHEBI:78534"/>
        <dbReference type="ChEBI" id="CHEBI:456215"/>
        <dbReference type="EC" id="6.1.1.3"/>
    </reaction>
</comment>
<comment type="subunit">
    <text evidence="12">Homodimer.</text>
</comment>
<keyword evidence="12" id="KW-0963">Cytoplasm</keyword>
<dbReference type="GO" id="GO:0005737">
    <property type="term" value="C:cytoplasm"/>
    <property type="evidence" value="ECO:0007669"/>
    <property type="project" value="UniProtKB-SubCell"/>
</dbReference>
<keyword evidence="2 12" id="KW-0820">tRNA-binding</keyword>
<dbReference type="GO" id="GO:0000049">
    <property type="term" value="F:tRNA binding"/>
    <property type="evidence" value="ECO:0007669"/>
    <property type="project" value="UniProtKB-KW"/>
</dbReference>
<evidence type="ECO:0000256" key="4">
    <source>
        <dbReference type="ARBA" id="ARBA00022723"/>
    </source>
</evidence>
<dbReference type="Pfam" id="PF03129">
    <property type="entry name" value="HGTP_anticodon"/>
    <property type="match status" value="1"/>
</dbReference>
<dbReference type="PANTHER" id="PTHR11451:SF44">
    <property type="entry name" value="THREONINE--TRNA LIGASE, CHLOROPLASTIC_MITOCHONDRIAL 2"/>
    <property type="match status" value="1"/>
</dbReference>
<evidence type="ECO:0000256" key="7">
    <source>
        <dbReference type="ARBA" id="ARBA00022840"/>
    </source>
</evidence>
<dbReference type="EC" id="6.1.1.3" evidence="12"/>
<dbReference type="SMART" id="SM00863">
    <property type="entry name" value="tRNA_SAD"/>
    <property type="match status" value="1"/>
</dbReference>
<dbReference type="FunFam" id="3.40.50.800:FF:000001">
    <property type="entry name" value="Threonine--tRNA ligase"/>
    <property type="match status" value="1"/>
</dbReference>
<dbReference type="SUPFAM" id="SSF55186">
    <property type="entry name" value="ThrRS/AlaRS common domain"/>
    <property type="match status" value="1"/>
</dbReference>
<dbReference type="Gene3D" id="3.40.50.800">
    <property type="entry name" value="Anticodon-binding domain"/>
    <property type="match status" value="1"/>
</dbReference>
<dbReference type="InterPro" id="IPR018163">
    <property type="entry name" value="Thr/Ala-tRNA-synth_IIc_edit"/>
</dbReference>
<dbReference type="PRINTS" id="PR01047">
    <property type="entry name" value="TRNASYNTHTHR"/>
</dbReference>
<protein>
    <recommendedName>
        <fullName evidence="12">Threonine--tRNA ligase</fullName>
        <ecNumber evidence="12">6.1.1.3</ecNumber>
    </recommendedName>
    <alternativeName>
        <fullName evidence="12">Threonyl-tRNA synthetase</fullName>
        <shortName evidence="12">ThrRS</shortName>
    </alternativeName>
</protein>
<dbReference type="InterPro" id="IPR047246">
    <property type="entry name" value="ThrRS_anticodon"/>
</dbReference>
<dbReference type="InterPro" id="IPR002314">
    <property type="entry name" value="aa-tRNA-synt_IIb"/>
</dbReference>
<dbReference type="Gene3D" id="3.30.980.10">
    <property type="entry name" value="Threonyl-trna Synthetase, Chain A, domain 2"/>
    <property type="match status" value="1"/>
</dbReference>
<dbReference type="Pfam" id="PF00587">
    <property type="entry name" value="tRNA-synt_2b"/>
    <property type="match status" value="1"/>
</dbReference>
<evidence type="ECO:0000313" key="15">
    <source>
        <dbReference type="Proteomes" id="UP000033934"/>
    </source>
</evidence>
<dbReference type="NCBIfam" id="TIGR00418">
    <property type="entry name" value="thrS"/>
    <property type="match status" value="1"/>
</dbReference>
<reference evidence="14 15" key="1">
    <citation type="journal article" date="2015" name="Nature">
        <title>rRNA introns, odd ribosomes, and small enigmatic genomes across a large radiation of phyla.</title>
        <authorList>
            <person name="Brown C.T."/>
            <person name="Hug L.A."/>
            <person name="Thomas B.C."/>
            <person name="Sharon I."/>
            <person name="Castelle C.J."/>
            <person name="Singh A."/>
            <person name="Wilkins M.J."/>
            <person name="Williams K.H."/>
            <person name="Banfield J.F."/>
        </authorList>
    </citation>
    <scope>NUCLEOTIDE SEQUENCE [LARGE SCALE GENOMIC DNA]</scope>
</reference>
<evidence type="ECO:0000256" key="8">
    <source>
        <dbReference type="ARBA" id="ARBA00022884"/>
    </source>
</evidence>
<feature type="domain" description="Aminoacyl-transfer RNA synthetases class-II family profile" evidence="13">
    <location>
        <begin position="205"/>
        <end position="435"/>
    </location>
</feature>
<evidence type="ECO:0000256" key="9">
    <source>
        <dbReference type="ARBA" id="ARBA00022917"/>
    </source>
</evidence>
<accession>A0A0G0LFU3</accession>